<reference evidence="2" key="2">
    <citation type="submission" date="2020-09" db="EMBL/GenBank/DDBJ databases">
        <authorList>
            <person name="Sun Q."/>
            <person name="Zhou Y."/>
        </authorList>
    </citation>
    <scope>NUCLEOTIDE SEQUENCE</scope>
    <source>
        <strain evidence="2">CGMCC 1.15290</strain>
    </source>
</reference>
<keyword evidence="1" id="KW-1133">Transmembrane helix</keyword>
<keyword evidence="1" id="KW-0472">Membrane</keyword>
<name>A0A917J5R9_9BACT</name>
<feature type="transmembrane region" description="Helical" evidence="1">
    <location>
        <begin position="73"/>
        <end position="94"/>
    </location>
</feature>
<evidence type="ECO:0000313" key="2">
    <source>
        <dbReference type="EMBL" id="GGH79716.1"/>
    </source>
</evidence>
<gene>
    <name evidence="2" type="ORF">GCM10011379_49500</name>
</gene>
<accession>A0A917J5R9</accession>
<feature type="transmembrane region" description="Helical" evidence="1">
    <location>
        <begin position="37"/>
        <end position="67"/>
    </location>
</feature>
<dbReference type="AlphaFoldDB" id="A0A917J5R9"/>
<dbReference type="RefSeq" id="WP_188957569.1">
    <property type="nucleotide sequence ID" value="NZ_BMIB01000005.1"/>
</dbReference>
<protein>
    <recommendedName>
        <fullName evidence="4">Holin-X, holin superfamily III</fullName>
    </recommendedName>
</protein>
<dbReference type="EMBL" id="BMIB01000005">
    <property type="protein sequence ID" value="GGH79716.1"/>
    <property type="molecule type" value="Genomic_DNA"/>
</dbReference>
<organism evidence="2 3">
    <name type="scientific">Filimonas zeae</name>
    <dbReference type="NCBI Taxonomy" id="1737353"/>
    <lineage>
        <taxon>Bacteria</taxon>
        <taxon>Pseudomonadati</taxon>
        <taxon>Bacteroidota</taxon>
        <taxon>Chitinophagia</taxon>
        <taxon>Chitinophagales</taxon>
        <taxon>Chitinophagaceae</taxon>
        <taxon>Filimonas</taxon>
    </lineage>
</organism>
<evidence type="ECO:0000313" key="3">
    <source>
        <dbReference type="Proteomes" id="UP000627292"/>
    </source>
</evidence>
<evidence type="ECO:0000256" key="1">
    <source>
        <dbReference type="SAM" id="Phobius"/>
    </source>
</evidence>
<proteinExistence type="predicted"/>
<dbReference type="Pfam" id="PF07332">
    <property type="entry name" value="Phage_holin_3_6"/>
    <property type="match status" value="1"/>
</dbReference>
<reference evidence="2" key="1">
    <citation type="journal article" date="2014" name="Int. J. Syst. Evol. Microbiol.">
        <title>Complete genome sequence of Corynebacterium casei LMG S-19264T (=DSM 44701T), isolated from a smear-ripened cheese.</title>
        <authorList>
            <consortium name="US DOE Joint Genome Institute (JGI-PGF)"/>
            <person name="Walter F."/>
            <person name="Albersmeier A."/>
            <person name="Kalinowski J."/>
            <person name="Ruckert C."/>
        </authorList>
    </citation>
    <scope>NUCLEOTIDE SEQUENCE</scope>
    <source>
        <strain evidence="2">CGMCC 1.15290</strain>
    </source>
</reference>
<dbReference type="InterPro" id="IPR009937">
    <property type="entry name" value="Phage_holin_3_6"/>
</dbReference>
<sequence>METQEQFFKESGQKIEQYVQDRLLLLKLKTVEKISKLVAVMFAVLVVAVLIFFIFLFLSIMAGYYFAELTGSMFLGFGIVSAIYIIILVTLIALRKSVLERMITNTVINILFEDKDEEEENVSTNPTSASHE</sequence>
<evidence type="ECO:0008006" key="4">
    <source>
        <dbReference type="Google" id="ProtNLM"/>
    </source>
</evidence>
<comment type="caution">
    <text evidence="2">The sequence shown here is derived from an EMBL/GenBank/DDBJ whole genome shotgun (WGS) entry which is preliminary data.</text>
</comment>
<keyword evidence="3" id="KW-1185">Reference proteome</keyword>
<keyword evidence="1" id="KW-0812">Transmembrane</keyword>
<dbReference type="Proteomes" id="UP000627292">
    <property type="component" value="Unassembled WGS sequence"/>
</dbReference>